<gene>
    <name evidence="1" type="ORF">MAR_015924</name>
</gene>
<dbReference type="SUPFAM" id="SSF63825">
    <property type="entry name" value="YWTD domain"/>
    <property type="match status" value="1"/>
</dbReference>
<evidence type="ECO:0008006" key="3">
    <source>
        <dbReference type="Google" id="ProtNLM"/>
    </source>
</evidence>
<accession>A0ABY7FIC2</accession>
<sequence length="742" mass="85143">MATGGGSSIEEEQEHFTRIQIALSDCGIAVLKELFLQGVRAQSPPDLPNKYWTVDEFLHENKRRILGSLDKHKENILYPYRRDTDLNEWDMSLYIAVTLRVCYTTSEHRRLRHDIANLGNLRNKLCHKPDHRLSAIVYNAYVGRIRGSINRICEFLCNQTLTEFVNKTLDKYESLKHAYPNGVLNEYVKNIDTVSEDDLAIAGALEQIQQLINDTEIQIEIPVIDVLLLFRHYNHDDEEKVSKYIRQTFLTAIHQSSLQEGALEDPDRLERDEQENTDRNVDDKVVHILKELFREKRRVAYVKQSCVTLGLQVPDIGSAIALMEDIISGKMFSLFAPLEEMMRTLEGHELFDIYVTMERKTSYTFLNEIASQITSSRSLSQEMTLSVKQDDESTDAVRCIYHPSSYIERGQVINNLMSKGKSKLYQTTVDEIRRVLEIPQLEMKVFIEDISCPKSVVSSVDETLFQKSLMTWPEWALWRLKVLPLWKAFGYDFTGEFDVDSLRSQMTKRLATPVIRKRATAKKALIASQRSDALTLKYLGEMKLLGKDGHGEGGYISGMAVVEDRFLVAADTEKRCLRCFDMDSGTQQVGRYDSEILPWDITTIRGNRVAVTSADEVWFLRVTKKGDFLFENKIDVHKNCYGIASSGDNLIFCYEDPHHGVQLLDMKEKLIKKFEINDDDEELLKWPTNLAVSPDQSTIYITDRVKHTVIAITKDGYFVDGVNVLLWTLQVESTCVDTALFV</sequence>
<reference evidence="1" key="1">
    <citation type="submission" date="2022-11" db="EMBL/GenBank/DDBJ databases">
        <title>Centuries of genome instability and evolution in soft-shell clam transmissible cancer (bioRxiv).</title>
        <authorList>
            <person name="Hart S.F.M."/>
            <person name="Yonemitsu M.A."/>
            <person name="Giersch R.M."/>
            <person name="Beal B.F."/>
            <person name="Arriagada G."/>
            <person name="Davis B.W."/>
            <person name="Ostrander E.A."/>
            <person name="Goff S.P."/>
            <person name="Metzger M.J."/>
        </authorList>
    </citation>
    <scope>NUCLEOTIDE SEQUENCE</scope>
    <source>
        <strain evidence="1">MELC-2E11</strain>
        <tissue evidence="1">Siphon/mantle</tissue>
    </source>
</reference>
<evidence type="ECO:0000313" key="1">
    <source>
        <dbReference type="EMBL" id="WAR21950.1"/>
    </source>
</evidence>
<dbReference type="Gene3D" id="2.120.10.30">
    <property type="entry name" value="TolB, C-terminal domain"/>
    <property type="match status" value="1"/>
</dbReference>
<evidence type="ECO:0000313" key="2">
    <source>
        <dbReference type="Proteomes" id="UP001164746"/>
    </source>
</evidence>
<dbReference type="InterPro" id="IPR011042">
    <property type="entry name" value="6-blade_b-propeller_TolB-like"/>
</dbReference>
<name>A0ABY7FIC2_MYAAR</name>
<dbReference type="Proteomes" id="UP001164746">
    <property type="component" value="Chromosome 12"/>
</dbReference>
<organism evidence="1 2">
    <name type="scientific">Mya arenaria</name>
    <name type="common">Soft-shell clam</name>
    <dbReference type="NCBI Taxonomy" id="6604"/>
    <lineage>
        <taxon>Eukaryota</taxon>
        <taxon>Metazoa</taxon>
        <taxon>Spiralia</taxon>
        <taxon>Lophotrochozoa</taxon>
        <taxon>Mollusca</taxon>
        <taxon>Bivalvia</taxon>
        <taxon>Autobranchia</taxon>
        <taxon>Heteroconchia</taxon>
        <taxon>Euheterodonta</taxon>
        <taxon>Imparidentia</taxon>
        <taxon>Neoheterodontei</taxon>
        <taxon>Myida</taxon>
        <taxon>Myoidea</taxon>
        <taxon>Myidae</taxon>
        <taxon>Mya</taxon>
    </lineage>
</organism>
<proteinExistence type="predicted"/>
<protein>
    <recommendedName>
        <fullName evidence="3">DZIP3-like HEPN domain-containing protein</fullName>
    </recommendedName>
</protein>
<dbReference type="EMBL" id="CP111023">
    <property type="protein sequence ID" value="WAR21950.1"/>
    <property type="molecule type" value="Genomic_DNA"/>
</dbReference>
<keyword evidence="2" id="KW-1185">Reference proteome</keyword>